<dbReference type="PROSITE" id="PS50943">
    <property type="entry name" value="HTH_CROC1"/>
    <property type="match status" value="1"/>
</dbReference>
<dbReference type="SUPFAM" id="SSF47413">
    <property type="entry name" value="lambda repressor-like DNA-binding domains"/>
    <property type="match status" value="1"/>
</dbReference>
<dbReference type="RefSeq" id="WP_067755298.1">
    <property type="nucleotide sequence ID" value="NZ_CP015772.1"/>
</dbReference>
<dbReference type="SMART" id="SM00530">
    <property type="entry name" value="HTH_XRE"/>
    <property type="match status" value="1"/>
</dbReference>
<gene>
    <name evidence="2" type="ORF">A8C56_10070</name>
</gene>
<evidence type="ECO:0000313" key="3">
    <source>
        <dbReference type="Proteomes" id="UP000077667"/>
    </source>
</evidence>
<dbReference type="EMBL" id="CP015772">
    <property type="protein sequence ID" value="ANH81286.1"/>
    <property type="molecule type" value="Genomic_DNA"/>
</dbReference>
<feature type="domain" description="HTH cro/C1-type" evidence="1">
    <location>
        <begin position="11"/>
        <end position="61"/>
    </location>
</feature>
<keyword evidence="3" id="KW-1185">Reference proteome</keyword>
<dbReference type="Pfam" id="PF01381">
    <property type="entry name" value="HTH_3"/>
    <property type="match status" value="1"/>
</dbReference>
<evidence type="ECO:0000313" key="2">
    <source>
        <dbReference type="EMBL" id="ANH81286.1"/>
    </source>
</evidence>
<dbReference type="GO" id="GO:0003677">
    <property type="term" value="F:DNA binding"/>
    <property type="evidence" value="ECO:0007669"/>
    <property type="project" value="InterPro"/>
</dbReference>
<dbReference type="InterPro" id="IPR001387">
    <property type="entry name" value="Cro/C1-type_HTH"/>
</dbReference>
<name>A0A1A9I0Y5_9BACT</name>
<accession>A0A1A9I0Y5</accession>
<dbReference type="Gene3D" id="1.10.260.40">
    <property type="entry name" value="lambda repressor-like DNA-binding domains"/>
    <property type="match status" value="1"/>
</dbReference>
<reference evidence="2 3" key="1">
    <citation type="submission" date="2016-05" db="EMBL/GenBank/DDBJ databases">
        <title>Niabella ginsenosidivorans BS26 whole genome sequencing.</title>
        <authorList>
            <person name="Im W.T."/>
            <person name="Siddiqi M.Z."/>
        </authorList>
    </citation>
    <scope>NUCLEOTIDE SEQUENCE [LARGE SCALE GENOMIC DNA]</scope>
    <source>
        <strain evidence="2 3">BS26</strain>
    </source>
</reference>
<dbReference type="KEGG" id="nia:A8C56_10070"/>
<dbReference type="InterPro" id="IPR010982">
    <property type="entry name" value="Lambda_DNA-bd_dom_sf"/>
</dbReference>
<proteinExistence type="predicted"/>
<dbReference type="AlphaFoldDB" id="A0A1A9I0Y5"/>
<dbReference type="Proteomes" id="UP000077667">
    <property type="component" value="Chromosome"/>
</dbReference>
<sequence>MSFGKRLGDVRKIKNVSQEDLAKAIGTILVTMGRYERDEVNPSIEVAAKITDTPEVSLGYLTDNTDLSPEKNIVKRMVDIQQQPEDEQAHLLVLMDAFFRDKAKKAYAQQ</sequence>
<organism evidence="2 3">
    <name type="scientific">Niabella ginsenosidivorans</name>
    <dbReference type="NCBI Taxonomy" id="1176587"/>
    <lineage>
        <taxon>Bacteria</taxon>
        <taxon>Pseudomonadati</taxon>
        <taxon>Bacteroidota</taxon>
        <taxon>Chitinophagia</taxon>
        <taxon>Chitinophagales</taxon>
        <taxon>Chitinophagaceae</taxon>
        <taxon>Niabella</taxon>
    </lineage>
</organism>
<dbReference type="STRING" id="1176587.A8C56_10070"/>
<dbReference type="CDD" id="cd00093">
    <property type="entry name" value="HTH_XRE"/>
    <property type="match status" value="1"/>
</dbReference>
<protein>
    <recommendedName>
        <fullName evidence="1">HTH cro/C1-type domain-containing protein</fullName>
    </recommendedName>
</protein>
<evidence type="ECO:0000259" key="1">
    <source>
        <dbReference type="PROSITE" id="PS50943"/>
    </source>
</evidence>